<feature type="transmembrane region" description="Helical" evidence="1">
    <location>
        <begin position="304"/>
        <end position="326"/>
    </location>
</feature>
<keyword evidence="1" id="KW-0472">Membrane</keyword>
<feature type="transmembrane region" description="Helical" evidence="1">
    <location>
        <begin position="338"/>
        <end position="360"/>
    </location>
</feature>
<reference evidence="2 3" key="1">
    <citation type="submission" date="2016-11" db="EMBL/GenBank/DDBJ databases">
        <title>Mixed transmission modes and dynamic genome evolution in an obligate animal-bacterial symbiosis.</title>
        <authorList>
            <person name="Russell S.L."/>
            <person name="Corbett-Detig R.B."/>
            <person name="Cavanaugh C.M."/>
        </authorList>
    </citation>
    <scope>NUCLEOTIDE SEQUENCE [LARGE SCALE GENOMIC DNA]</scope>
    <source>
        <strain evidence="2">Sveles-Q1</strain>
    </source>
</reference>
<evidence type="ECO:0008006" key="4">
    <source>
        <dbReference type="Google" id="ProtNLM"/>
    </source>
</evidence>
<feature type="transmembrane region" description="Helical" evidence="1">
    <location>
        <begin position="242"/>
        <end position="260"/>
    </location>
</feature>
<comment type="caution">
    <text evidence="2">The sequence shown here is derived from an EMBL/GenBank/DDBJ whole genome shotgun (WGS) entry which is preliminary data.</text>
</comment>
<accession>A0A1T2L2A0</accession>
<dbReference type="OrthoDB" id="9770040at2"/>
<feature type="transmembrane region" description="Helical" evidence="1">
    <location>
        <begin position="366"/>
        <end position="383"/>
    </location>
</feature>
<dbReference type="Proteomes" id="UP000191110">
    <property type="component" value="Unassembled WGS sequence"/>
</dbReference>
<evidence type="ECO:0000313" key="3">
    <source>
        <dbReference type="Proteomes" id="UP000191110"/>
    </source>
</evidence>
<feature type="transmembrane region" description="Helical" evidence="1">
    <location>
        <begin position="66"/>
        <end position="84"/>
    </location>
</feature>
<protein>
    <recommendedName>
        <fullName evidence="4">NnrS family protein</fullName>
    </recommendedName>
</protein>
<dbReference type="Pfam" id="PF05940">
    <property type="entry name" value="NnrS"/>
    <property type="match status" value="1"/>
</dbReference>
<feature type="transmembrane region" description="Helical" evidence="1">
    <location>
        <begin position="181"/>
        <end position="204"/>
    </location>
</feature>
<feature type="transmembrane region" description="Helical" evidence="1">
    <location>
        <begin position="96"/>
        <end position="114"/>
    </location>
</feature>
<keyword evidence="1" id="KW-0812">Transmembrane</keyword>
<proteinExistence type="predicted"/>
<feature type="transmembrane region" description="Helical" evidence="1">
    <location>
        <begin position="216"/>
        <end position="236"/>
    </location>
</feature>
<keyword evidence="3" id="KW-1185">Reference proteome</keyword>
<organism evidence="2 3">
    <name type="scientific">Solemya pervernicosa gill symbiont</name>
    <dbReference type="NCBI Taxonomy" id="642797"/>
    <lineage>
        <taxon>Bacteria</taxon>
        <taxon>Pseudomonadati</taxon>
        <taxon>Pseudomonadota</taxon>
        <taxon>Gammaproteobacteria</taxon>
        <taxon>sulfur-oxidizing symbionts</taxon>
    </lineage>
</organism>
<feature type="transmembrane region" description="Helical" evidence="1">
    <location>
        <begin position="148"/>
        <end position="169"/>
    </location>
</feature>
<keyword evidence="1" id="KW-1133">Transmembrane helix</keyword>
<name>A0A1T2L2A0_9GAMM</name>
<dbReference type="AlphaFoldDB" id="A0A1T2L2A0"/>
<evidence type="ECO:0000313" key="2">
    <source>
        <dbReference type="EMBL" id="OOZ39201.1"/>
    </source>
</evidence>
<evidence type="ECO:0000256" key="1">
    <source>
        <dbReference type="SAM" id="Phobius"/>
    </source>
</evidence>
<dbReference type="EMBL" id="MPRL01000057">
    <property type="protein sequence ID" value="OOZ39201.1"/>
    <property type="molecule type" value="Genomic_DNA"/>
</dbReference>
<dbReference type="InterPro" id="IPR010266">
    <property type="entry name" value="NnrS"/>
</dbReference>
<gene>
    <name evidence="2" type="ORF">BOW53_12510</name>
</gene>
<feature type="transmembrane region" description="Helical" evidence="1">
    <location>
        <begin position="21"/>
        <end position="46"/>
    </location>
</feature>
<sequence length="400" mass="43946">MRSTSLSNNHAKAATPPLLSLAFRPLFLGGTLFAVVAIAWWVYFWLTPFNWQPYGGLFWWHGHEMLFGFGAAIVGGFLLTAVANWTGITALQGKRLLVLISAWLTTRLLIAFGGSLPAGIIITADLLYPLLLTIAMAYPIIKVKQWRNLIFIPLLLTLTLLNGVTHWAVTVGETALAMQTLHAAILWFVLIIAFLGGRVIPAFTTTNCRKAQPIRWLEITSITTIILTLIMAWFGFASLPAWLLFVIATIGALSNGGRALRWGIQHCWHEPLLWSLHLAYLFIPLGFLLLALFSIGLIENPSTALHSFTVGAMGGMILAMISRITLGHTGRPLKPPRIITLAYISILLSAAVRVLLPAVAPSYSNWSITLAGGLWVLAYAIYLTTYAHMLITPDIEDTPE</sequence>
<feature type="transmembrane region" description="Helical" evidence="1">
    <location>
        <begin position="272"/>
        <end position="298"/>
    </location>
</feature>
<feature type="transmembrane region" description="Helical" evidence="1">
    <location>
        <begin position="120"/>
        <end position="141"/>
    </location>
</feature>